<keyword evidence="4" id="KW-1185">Reference proteome</keyword>
<dbReference type="GO" id="GO:0016616">
    <property type="term" value="F:oxidoreductase activity, acting on the CH-OH group of donors, NAD or NADP as acceptor"/>
    <property type="evidence" value="ECO:0007669"/>
    <property type="project" value="TreeGrafter"/>
</dbReference>
<accession>A0A5S9NRN2</accession>
<organism evidence="2 4">
    <name type="scientific">Zhongshania aliphaticivorans</name>
    <dbReference type="NCBI Taxonomy" id="1470434"/>
    <lineage>
        <taxon>Bacteria</taxon>
        <taxon>Pseudomonadati</taxon>
        <taxon>Pseudomonadota</taxon>
        <taxon>Gammaproteobacteria</taxon>
        <taxon>Cellvibrionales</taxon>
        <taxon>Spongiibacteraceae</taxon>
        <taxon>Zhongshania</taxon>
    </lineage>
</organism>
<evidence type="ECO:0000313" key="4">
    <source>
        <dbReference type="Proteomes" id="UP000435877"/>
    </source>
</evidence>
<evidence type="ECO:0000256" key="1">
    <source>
        <dbReference type="ARBA" id="ARBA00006484"/>
    </source>
</evidence>
<dbReference type="PROSITE" id="PS00061">
    <property type="entry name" value="ADH_SHORT"/>
    <property type="match status" value="1"/>
</dbReference>
<dbReference type="PANTHER" id="PTHR42760:SF132">
    <property type="entry name" value="SHORT-CHAIN DEHYDROGENASE_REDUCTASE FAMILY PROTEIN"/>
    <property type="match status" value="1"/>
</dbReference>
<dbReference type="Gene3D" id="3.40.50.720">
    <property type="entry name" value="NAD(P)-binding Rossmann-like Domain"/>
    <property type="match status" value="1"/>
</dbReference>
<dbReference type="InterPro" id="IPR020904">
    <property type="entry name" value="Sc_DH/Rdtase_CS"/>
</dbReference>
<dbReference type="Pfam" id="PF13561">
    <property type="entry name" value="adh_short_C2"/>
    <property type="match status" value="1"/>
</dbReference>
<dbReference type="Proteomes" id="UP000435877">
    <property type="component" value="Unassembled WGS sequence"/>
</dbReference>
<dbReference type="PANTHER" id="PTHR42760">
    <property type="entry name" value="SHORT-CHAIN DEHYDROGENASES/REDUCTASES FAMILY MEMBER"/>
    <property type="match status" value="1"/>
</dbReference>
<dbReference type="InterPro" id="IPR002347">
    <property type="entry name" value="SDR_fam"/>
</dbReference>
<dbReference type="EC" id="1.1.1.392" evidence="2"/>
<dbReference type="PRINTS" id="PR00080">
    <property type="entry name" value="SDRFAMILY"/>
</dbReference>
<dbReference type="SUPFAM" id="SSF51735">
    <property type="entry name" value="NAD(P)-binding Rossmann-fold domains"/>
    <property type="match status" value="1"/>
</dbReference>
<sequence>MTVEISLQGKTALVAGGSSGIGLGIAHKLLDAGATVHITGTRATAADYDEQALDGLTFHSLDVADSAAVDAFAASFQALDILVSSVGIVAYGGTEYQIETFRKVMDVNLNGVMHLCTSFRDLLQGNDEREGTIVLVGSTSSFIATPGQPAYSASKGALLTLTKSLAQAWARKGIRVNGIAPGFVKTKLTQRSWQDENVYKESSARIPLKRWGEPEEMGNATLFLASPMASYVTGQMLLVDGGITLM</sequence>
<comment type="similarity">
    <text evidence="1">Belongs to the short-chain dehydrogenases/reductases (SDR) family.</text>
</comment>
<dbReference type="FunFam" id="3.40.50.720:FF:000084">
    <property type="entry name" value="Short-chain dehydrogenase reductase"/>
    <property type="match status" value="1"/>
</dbReference>
<evidence type="ECO:0000313" key="2">
    <source>
        <dbReference type="EMBL" id="CAA0093214.1"/>
    </source>
</evidence>
<evidence type="ECO:0000313" key="5">
    <source>
        <dbReference type="Proteomes" id="UP000439591"/>
    </source>
</evidence>
<dbReference type="EMBL" id="CACSIM010000004">
    <property type="protein sequence ID" value="CAA0110995.1"/>
    <property type="molecule type" value="Genomic_DNA"/>
</dbReference>
<reference evidence="4 5" key="1">
    <citation type="submission" date="2019-11" db="EMBL/GenBank/DDBJ databases">
        <authorList>
            <person name="Holert J."/>
        </authorList>
    </citation>
    <scope>NUCLEOTIDE SEQUENCE [LARGE SCALE GENOMIC DNA]</scope>
    <source>
        <strain evidence="3">BC3_2A</strain>
        <strain evidence="2">SB11_1A</strain>
    </source>
</reference>
<gene>
    <name evidence="2" type="primary">baiA_4</name>
    <name evidence="2" type="ORF">IHBHHGIJ_02433</name>
    <name evidence="3" type="ORF">KFEGEMFD_02620</name>
</gene>
<dbReference type="OrthoDB" id="286404at2"/>
<dbReference type="PRINTS" id="PR00081">
    <property type="entry name" value="GDHRDH"/>
</dbReference>
<dbReference type="EMBL" id="CACSIK010000001">
    <property type="protein sequence ID" value="CAA0093214.1"/>
    <property type="molecule type" value="Genomic_DNA"/>
</dbReference>
<dbReference type="RefSeq" id="WP_159268974.1">
    <property type="nucleotide sequence ID" value="NZ_CACSIK010000001.1"/>
</dbReference>
<dbReference type="Proteomes" id="UP000439591">
    <property type="component" value="Unassembled WGS sequence"/>
</dbReference>
<protein>
    <submittedName>
        <fullName evidence="2">3-alpha-hydroxycholanate dehydrogenase (NADP(+))</fullName>
        <ecNumber evidence="2">1.1.1.392</ecNumber>
    </submittedName>
</protein>
<dbReference type="AlphaFoldDB" id="A0A5S9NRN2"/>
<evidence type="ECO:0000313" key="3">
    <source>
        <dbReference type="EMBL" id="CAA0110995.1"/>
    </source>
</evidence>
<keyword evidence="2" id="KW-0560">Oxidoreductase</keyword>
<proteinExistence type="inferred from homology"/>
<name>A0A5S9NRN2_9GAMM</name>
<dbReference type="InterPro" id="IPR036291">
    <property type="entry name" value="NAD(P)-bd_dom_sf"/>
</dbReference>